<dbReference type="AlphaFoldDB" id="A0A940MXS3"/>
<dbReference type="Pfam" id="PF03328">
    <property type="entry name" value="HpcH_HpaI"/>
    <property type="match status" value="1"/>
</dbReference>
<dbReference type="InterPro" id="IPR040442">
    <property type="entry name" value="Pyrv_kinase-like_dom_sf"/>
</dbReference>
<dbReference type="PANTHER" id="PTHR30502">
    <property type="entry name" value="2-KETO-3-DEOXY-L-RHAMNONATE ALDOLASE"/>
    <property type="match status" value="1"/>
</dbReference>
<dbReference type="Proteomes" id="UP000677537">
    <property type="component" value="Unassembled WGS sequence"/>
</dbReference>
<dbReference type="Gene3D" id="3.20.20.60">
    <property type="entry name" value="Phosphoenolpyruvate-binding domains"/>
    <property type="match status" value="1"/>
</dbReference>
<dbReference type="SUPFAM" id="SSF51621">
    <property type="entry name" value="Phosphoenolpyruvate/pyruvate domain"/>
    <property type="match status" value="1"/>
</dbReference>
<keyword evidence="6" id="KW-1185">Reference proteome</keyword>
<proteinExistence type="inferred from homology"/>
<evidence type="ECO:0000259" key="4">
    <source>
        <dbReference type="Pfam" id="PF03328"/>
    </source>
</evidence>
<dbReference type="GO" id="GO:0016832">
    <property type="term" value="F:aldehyde-lyase activity"/>
    <property type="evidence" value="ECO:0007669"/>
    <property type="project" value="TreeGrafter"/>
</dbReference>
<sequence>MPDPFRARLARGDRLFALAACVLRTPEVVLVARSAGFDLLLIDLEHSPITIGEAGNLAVAARTAGFPALIRVGGPHHPDLARALDIGAEGVVVPHVDTPEEAARIVDLCRFAPAGRRSLPAPLPGFGYRMPPAPRFMEEAEAETVIIPMIESRAGLEAAEAIAATPGLDALMVGTNDLAADLGLPGQLDHPEVRAAFARVAAAARANGLRFAVIGVPEPLLGPLGFDLGAGLIVATNDINLLVDGGAALAGRLRTMAG</sequence>
<evidence type="ECO:0000256" key="2">
    <source>
        <dbReference type="ARBA" id="ARBA00022723"/>
    </source>
</evidence>
<evidence type="ECO:0000256" key="1">
    <source>
        <dbReference type="ARBA" id="ARBA00005568"/>
    </source>
</evidence>
<dbReference type="InterPro" id="IPR005000">
    <property type="entry name" value="Aldolase/citrate-lyase_domain"/>
</dbReference>
<comment type="similarity">
    <text evidence="1">Belongs to the HpcH/HpaI aldolase family.</text>
</comment>
<dbReference type="GO" id="GO:0005737">
    <property type="term" value="C:cytoplasm"/>
    <property type="evidence" value="ECO:0007669"/>
    <property type="project" value="TreeGrafter"/>
</dbReference>
<evidence type="ECO:0000313" key="5">
    <source>
        <dbReference type="EMBL" id="MBP0495349.1"/>
    </source>
</evidence>
<dbReference type="RefSeq" id="WP_209376144.1">
    <property type="nucleotide sequence ID" value="NZ_JAGIZA010000016.1"/>
</dbReference>
<accession>A0A940MXS3</accession>
<dbReference type="InterPro" id="IPR050251">
    <property type="entry name" value="HpcH-HpaI_aldolase"/>
</dbReference>
<protein>
    <recommendedName>
        <fullName evidence="4">HpcH/HpaI aldolase/citrate lyase domain-containing protein</fullName>
    </recommendedName>
</protein>
<name>A0A940MXS3_9PROT</name>
<dbReference type="GO" id="GO:0046872">
    <property type="term" value="F:metal ion binding"/>
    <property type="evidence" value="ECO:0007669"/>
    <property type="project" value="UniProtKB-KW"/>
</dbReference>
<feature type="domain" description="HpcH/HpaI aldolase/citrate lyase" evidence="4">
    <location>
        <begin position="25"/>
        <end position="209"/>
    </location>
</feature>
<keyword evidence="2" id="KW-0479">Metal-binding</keyword>
<organism evidence="5 6">
    <name type="scientific">Roseomonas indoligenes</name>
    <dbReference type="NCBI Taxonomy" id="2820811"/>
    <lineage>
        <taxon>Bacteria</taxon>
        <taxon>Pseudomonadati</taxon>
        <taxon>Pseudomonadota</taxon>
        <taxon>Alphaproteobacteria</taxon>
        <taxon>Acetobacterales</taxon>
        <taxon>Roseomonadaceae</taxon>
        <taxon>Roseomonas</taxon>
    </lineage>
</organism>
<evidence type="ECO:0000256" key="3">
    <source>
        <dbReference type="ARBA" id="ARBA00023239"/>
    </source>
</evidence>
<dbReference type="InterPro" id="IPR015813">
    <property type="entry name" value="Pyrv/PenolPyrv_kinase-like_dom"/>
</dbReference>
<gene>
    <name evidence="5" type="ORF">J5Y10_21365</name>
</gene>
<keyword evidence="3" id="KW-0456">Lyase</keyword>
<comment type="caution">
    <text evidence="5">The sequence shown here is derived from an EMBL/GenBank/DDBJ whole genome shotgun (WGS) entry which is preliminary data.</text>
</comment>
<evidence type="ECO:0000313" key="6">
    <source>
        <dbReference type="Proteomes" id="UP000677537"/>
    </source>
</evidence>
<reference evidence="5" key="1">
    <citation type="submission" date="2021-03" db="EMBL/GenBank/DDBJ databases">
        <authorList>
            <person name="So Y."/>
        </authorList>
    </citation>
    <scope>NUCLEOTIDE SEQUENCE</scope>
    <source>
        <strain evidence="5">SG15</strain>
    </source>
</reference>
<dbReference type="PANTHER" id="PTHR30502:SF0">
    <property type="entry name" value="PHOSPHOENOLPYRUVATE CARBOXYLASE FAMILY PROTEIN"/>
    <property type="match status" value="1"/>
</dbReference>
<dbReference type="EMBL" id="JAGIZA010000016">
    <property type="protein sequence ID" value="MBP0495349.1"/>
    <property type="molecule type" value="Genomic_DNA"/>
</dbReference>